<dbReference type="PANTHER" id="PTHR35011:SF2">
    <property type="entry name" value="2,3-DIKETO-L-GULONATE TRAP TRANSPORTER SMALL PERMEASE PROTEIN YIAM"/>
    <property type="match status" value="1"/>
</dbReference>
<dbReference type="KEGG" id="bbh:BN112_2737"/>
<proteinExistence type="inferred from homology"/>
<evidence type="ECO:0000313" key="12">
    <source>
        <dbReference type="Proteomes" id="UP000007564"/>
    </source>
</evidence>
<feature type="transmembrane region" description="Helical" evidence="9">
    <location>
        <begin position="140"/>
        <end position="164"/>
    </location>
</feature>
<evidence type="ECO:0000256" key="4">
    <source>
        <dbReference type="ARBA" id="ARBA00022519"/>
    </source>
</evidence>
<dbReference type="GO" id="GO:0015740">
    <property type="term" value="P:C4-dicarboxylate transport"/>
    <property type="evidence" value="ECO:0007669"/>
    <property type="project" value="TreeGrafter"/>
</dbReference>
<feature type="transmembrane region" description="Helical" evidence="9">
    <location>
        <begin position="92"/>
        <end position="111"/>
    </location>
</feature>
<dbReference type="HOGENOM" id="CLU_086356_1_0_4"/>
<keyword evidence="5 9" id="KW-0812">Transmembrane</keyword>
<evidence type="ECO:0000259" key="10">
    <source>
        <dbReference type="Pfam" id="PF04290"/>
    </source>
</evidence>
<evidence type="ECO:0000256" key="3">
    <source>
        <dbReference type="ARBA" id="ARBA00022475"/>
    </source>
</evidence>
<dbReference type="InterPro" id="IPR007387">
    <property type="entry name" value="TRAP_DctQ"/>
</dbReference>
<comment type="function">
    <text evidence="9">Part of the tripartite ATP-independent periplasmic (TRAP) transport system.</text>
</comment>
<evidence type="ECO:0000256" key="2">
    <source>
        <dbReference type="ARBA" id="ARBA00022448"/>
    </source>
</evidence>
<dbReference type="RefSeq" id="WP_015064555.1">
    <property type="nucleotide sequence ID" value="NC_019382.1"/>
</dbReference>
<organism evidence="11 12">
    <name type="scientific">Bordetella bronchiseptica 253</name>
    <dbReference type="NCBI Taxonomy" id="568707"/>
    <lineage>
        <taxon>Bacteria</taxon>
        <taxon>Pseudomonadati</taxon>
        <taxon>Pseudomonadota</taxon>
        <taxon>Betaproteobacteria</taxon>
        <taxon>Burkholderiales</taxon>
        <taxon>Alcaligenaceae</taxon>
        <taxon>Bordetella</taxon>
    </lineage>
</organism>
<comment type="subcellular location">
    <subcellularLocation>
        <location evidence="1 9">Cell inner membrane</location>
        <topology evidence="1 9">Multi-pass membrane protein</topology>
    </subcellularLocation>
</comment>
<dbReference type="PANTHER" id="PTHR35011">
    <property type="entry name" value="2,3-DIKETO-L-GULONATE TRAP TRANSPORTER SMALL PERMEASE PROTEIN YIAM"/>
    <property type="match status" value="1"/>
</dbReference>
<sequence length="204" mass="21953">MTRLLELLCGALRAITNRACLAAGWALIALSVVIALNVLARKIFSFSLQGVDEYGGYCLAICASIGFSQAAYDRAHIRISVLTDLLPRRLRACSDVFALALLTSVALTLAVKATGVAYDSYSMQALATSALRTPLAIPQAMWAAALCWFGLVLATQLLHSLLLLARRDWGGINRNYGNPSVDEEVAEELRSANERMAGKLEGAH</sequence>
<reference evidence="11 12" key="1">
    <citation type="journal article" date="2012" name="BMC Genomics">
        <title>Comparative genomics of the classical Bordetella subspecies: the evolution and exchange of virulence-associated diversity amongst closely related pathogens.</title>
        <authorList>
            <person name="Park J."/>
            <person name="Zhang Y."/>
            <person name="Buboltz A.M."/>
            <person name="Zhang X."/>
            <person name="Schuster S.C."/>
            <person name="Ahuja U."/>
            <person name="Liu M."/>
            <person name="Miller J.F."/>
            <person name="Sebaihia M."/>
            <person name="Bentley S.D."/>
            <person name="Parkhill J."/>
            <person name="Harvill E.T."/>
        </authorList>
    </citation>
    <scope>NUCLEOTIDE SEQUENCE [LARGE SCALE GENOMIC DNA]</scope>
    <source>
        <strain evidence="11 12">253</strain>
    </source>
</reference>
<dbReference type="InterPro" id="IPR055348">
    <property type="entry name" value="DctQ"/>
</dbReference>
<keyword evidence="4 9" id="KW-0997">Cell inner membrane</keyword>
<evidence type="ECO:0000256" key="9">
    <source>
        <dbReference type="RuleBase" id="RU369079"/>
    </source>
</evidence>
<feature type="transmembrane region" description="Helical" evidence="9">
    <location>
        <begin position="20"/>
        <end position="39"/>
    </location>
</feature>
<dbReference type="AlphaFoldDB" id="A0A0C6P988"/>
<keyword evidence="2 9" id="KW-0813">Transport</keyword>
<evidence type="ECO:0000256" key="6">
    <source>
        <dbReference type="ARBA" id="ARBA00022989"/>
    </source>
</evidence>
<keyword evidence="3" id="KW-1003">Cell membrane</keyword>
<dbReference type="Pfam" id="PF04290">
    <property type="entry name" value="DctQ"/>
    <property type="match status" value="1"/>
</dbReference>
<comment type="subunit">
    <text evidence="9">The complex comprises the extracytoplasmic solute receptor protein and the two transmembrane proteins.</text>
</comment>
<feature type="domain" description="Tripartite ATP-independent periplasmic transporters DctQ component" evidence="10">
    <location>
        <begin position="31"/>
        <end position="163"/>
    </location>
</feature>
<evidence type="ECO:0000313" key="11">
    <source>
        <dbReference type="EMBL" id="CCJ54654.1"/>
    </source>
</evidence>
<protein>
    <recommendedName>
        <fullName evidence="9">TRAP transporter small permease protein</fullName>
    </recommendedName>
</protein>
<comment type="similarity">
    <text evidence="8 9">Belongs to the TRAP transporter small permease family.</text>
</comment>
<evidence type="ECO:0000256" key="8">
    <source>
        <dbReference type="ARBA" id="ARBA00038436"/>
    </source>
</evidence>
<evidence type="ECO:0000256" key="7">
    <source>
        <dbReference type="ARBA" id="ARBA00023136"/>
    </source>
</evidence>
<dbReference type="GO" id="GO:0022857">
    <property type="term" value="F:transmembrane transporter activity"/>
    <property type="evidence" value="ECO:0007669"/>
    <property type="project" value="UniProtKB-UniRule"/>
</dbReference>
<keyword evidence="6 9" id="KW-1133">Transmembrane helix</keyword>
<dbReference type="GO" id="GO:0005886">
    <property type="term" value="C:plasma membrane"/>
    <property type="evidence" value="ECO:0007669"/>
    <property type="project" value="UniProtKB-SubCell"/>
</dbReference>
<dbReference type="Proteomes" id="UP000007564">
    <property type="component" value="Chromosome"/>
</dbReference>
<name>A0A0C6P988_BORBO</name>
<keyword evidence="7 9" id="KW-0472">Membrane</keyword>
<dbReference type="EMBL" id="HE965806">
    <property type="protein sequence ID" value="CCJ54654.1"/>
    <property type="molecule type" value="Genomic_DNA"/>
</dbReference>
<evidence type="ECO:0000256" key="5">
    <source>
        <dbReference type="ARBA" id="ARBA00022692"/>
    </source>
</evidence>
<gene>
    <name evidence="11" type="ORF">BN112_2737</name>
</gene>
<accession>A0A0C6P988</accession>
<evidence type="ECO:0000256" key="1">
    <source>
        <dbReference type="ARBA" id="ARBA00004429"/>
    </source>
</evidence>
<feature type="transmembrane region" description="Helical" evidence="9">
    <location>
        <begin position="54"/>
        <end position="72"/>
    </location>
</feature>
<dbReference type="OrthoDB" id="6160477at2"/>